<comment type="caution">
    <text evidence="1">The sequence shown here is derived from an EMBL/GenBank/DDBJ whole genome shotgun (WGS) entry which is preliminary data.</text>
</comment>
<accession>A7VP12</accession>
<sequence length="51" mass="5676">MLFLLPFFGIRKSLACWNGCAAIKSGRAAKSFIAVLWTCGYGTERFLIMSK</sequence>
<proteinExistence type="predicted"/>
<gene>
    <name evidence="1" type="ORF">CLOLEP_00288</name>
</gene>
<reference evidence="1 2" key="2">
    <citation type="submission" date="2007-08" db="EMBL/GenBank/DDBJ databases">
        <authorList>
            <person name="Fulton L."/>
            <person name="Clifton S."/>
            <person name="Fulton B."/>
            <person name="Xu J."/>
            <person name="Minx P."/>
            <person name="Pepin K.H."/>
            <person name="Johnson M."/>
            <person name="Thiruvilangam P."/>
            <person name="Bhonagiri V."/>
            <person name="Nash W.E."/>
            <person name="Wang C."/>
            <person name="Mardis E.R."/>
            <person name="Wilson R.K."/>
        </authorList>
    </citation>
    <scope>NUCLEOTIDE SEQUENCE [LARGE SCALE GENOMIC DNA]</scope>
    <source>
        <strain evidence="1 2">DSM 753</strain>
    </source>
</reference>
<dbReference type="AlphaFoldDB" id="A7VP12"/>
<dbReference type="Proteomes" id="UP000003490">
    <property type="component" value="Unassembled WGS sequence"/>
</dbReference>
<name>A7VP12_9FIRM</name>
<organism evidence="1 2">
    <name type="scientific">[Clostridium] leptum DSM 753</name>
    <dbReference type="NCBI Taxonomy" id="428125"/>
    <lineage>
        <taxon>Bacteria</taxon>
        <taxon>Bacillati</taxon>
        <taxon>Bacillota</taxon>
        <taxon>Clostridia</taxon>
        <taxon>Eubacteriales</taxon>
        <taxon>Oscillospiraceae</taxon>
        <taxon>Oscillospiraceae incertae sedis</taxon>
    </lineage>
</organism>
<dbReference type="HOGENOM" id="CLU_3097375_0_0_9"/>
<evidence type="ECO:0000313" key="2">
    <source>
        <dbReference type="Proteomes" id="UP000003490"/>
    </source>
</evidence>
<evidence type="ECO:0000313" key="1">
    <source>
        <dbReference type="EMBL" id="EDO62892.1"/>
    </source>
</evidence>
<protein>
    <submittedName>
        <fullName evidence="1">Uncharacterized protein</fullName>
    </submittedName>
</protein>
<reference evidence="1 2" key="1">
    <citation type="submission" date="2007-08" db="EMBL/GenBank/DDBJ databases">
        <title>Draft genome sequence of Clostridium leptum (DSM 753).</title>
        <authorList>
            <person name="Sudarsanam P."/>
            <person name="Ley R."/>
            <person name="Guruge J."/>
            <person name="Turnbaugh P.J."/>
            <person name="Mahowald M."/>
            <person name="Liep D."/>
            <person name="Gordon J."/>
        </authorList>
    </citation>
    <scope>NUCLEOTIDE SEQUENCE [LARGE SCALE GENOMIC DNA]</scope>
    <source>
        <strain evidence="1 2">DSM 753</strain>
    </source>
</reference>
<dbReference type="EMBL" id="ABCB02000011">
    <property type="protein sequence ID" value="EDO62892.1"/>
    <property type="molecule type" value="Genomic_DNA"/>
</dbReference>